<dbReference type="Pfam" id="PF02966">
    <property type="entry name" value="DIM1"/>
    <property type="match status" value="1"/>
</dbReference>
<sequence length="220" mass="25453">MASLSQCCNHISLVQPQEHGYLPTSAICSRCGDHEESFLHCVRDCSFSRIIWQNIGFANQAFFSSSSQCDWIKEGASGSHSTVYLAGLWCTWRHHNLMCLSNETWSVTHLNMNIMNTTDVISSYLQSASSANSPPRLVWWNNNNHFSFKILKIHWDQEISLFNTRLEKEKAHFCNNNMINWTLRDEQEFIDMVETVFCGARKGRGDLVISHRDYSTKYRD</sequence>
<dbReference type="Proteomes" id="UP000002051">
    <property type="component" value="Unassembled WGS sequence"/>
</dbReference>
<name>A0A072VJU3_MEDTR</name>
<dbReference type="AlphaFoldDB" id="A0A072VJU3"/>
<evidence type="ECO:0000313" key="3">
    <source>
        <dbReference type="Proteomes" id="UP000002051"/>
    </source>
</evidence>
<keyword evidence="3" id="KW-1185">Reference proteome</keyword>
<reference evidence="1 3" key="2">
    <citation type="journal article" date="2014" name="BMC Genomics">
        <title>An improved genome release (version Mt4.0) for the model legume Medicago truncatula.</title>
        <authorList>
            <person name="Tang H."/>
            <person name="Krishnakumar V."/>
            <person name="Bidwell S."/>
            <person name="Rosen B."/>
            <person name="Chan A."/>
            <person name="Zhou S."/>
            <person name="Gentzbittel L."/>
            <person name="Childs K.L."/>
            <person name="Yandell M."/>
            <person name="Gundlach H."/>
            <person name="Mayer K.F."/>
            <person name="Schwartz D.C."/>
            <person name="Town C.D."/>
        </authorList>
    </citation>
    <scope>GENOME REANNOTATION</scope>
    <source>
        <strain evidence="1">A17</strain>
        <strain evidence="2 3">cv. Jemalong A17</strain>
    </source>
</reference>
<proteinExistence type="predicted"/>
<reference evidence="2" key="3">
    <citation type="submission" date="2015-04" db="UniProtKB">
        <authorList>
            <consortium name="EnsemblPlants"/>
        </authorList>
    </citation>
    <scope>IDENTIFICATION</scope>
    <source>
        <strain evidence="2">cv. Jemalong A17</strain>
    </source>
</reference>
<dbReference type="GO" id="GO:0000398">
    <property type="term" value="P:mRNA splicing, via spliceosome"/>
    <property type="evidence" value="ECO:0007669"/>
    <property type="project" value="InterPro"/>
</dbReference>
<dbReference type="Gene3D" id="3.40.30.10">
    <property type="entry name" value="Glutaredoxin"/>
    <property type="match status" value="1"/>
</dbReference>
<gene>
    <name evidence="1" type="ordered locus">MTR_1g054195</name>
</gene>
<accession>A0A072VJU3</accession>
<evidence type="ECO:0000313" key="1">
    <source>
        <dbReference type="EMBL" id="KEH41718.1"/>
    </source>
</evidence>
<dbReference type="EnsemblPlants" id="KEH41718">
    <property type="protein sequence ID" value="KEH41718"/>
    <property type="gene ID" value="MTR_1g054195"/>
</dbReference>
<reference evidence="1 3" key="1">
    <citation type="journal article" date="2011" name="Nature">
        <title>The Medicago genome provides insight into the evolution of rhizobial symbioses.</title>
        <authorList>
            <person name="Young N.D."/>
            <person name="Debelle F."/>
            <person name="Oldroyd G.E."/>
            <person name="Geurts R."/>
            <person name="Cannon S.B."/>
            <person name="Udvardi M.K."/>
            <person name="Benedito V.A."/>
            <person name="Mayer K.F."/>
            <person name="Gouzy J."/>
            <person name="Schoof H."/>
            <person name="Van de Peer Y."/>
            <person name="Proost S."/>
            <person name="Cook D.R."/>
            <person name="Meyers B.C."/>
            <person name="Spannagl M."/>
            <person name="Cheung F."/>
            <person name="De Mita S."/>
            <person name="Krishnakumar V."/>
            <person name="Gundlach H."/>
            <person name="Zhou S."/>
            <person name="Mudge J."/>
            <person name="Bharti A.K."/>
            <person name="Murray J.D."/>
            <person name="Naoumkina M.A."/>
            <person name="Rosen B."/>
            <person name="Silverstein K.A."/>
            <person name="Tang H."/>
            <person name="Rombauts S."/>
            <person name="Zhao P.X."/>
            <person name="Zhou P."/>
            <person name="Barbe V."/>
            <person name="Bardou P."/>
            <person name="Bechner M."/>
            <person name="Bellec A."/>
            <person name="Berger A."/>
            <person name="Berges H."/>
            <person name="Bidwell S."/>
            <person name="Bisseling T."/>
            <person name="Choisne N."/>
            <person name="Couloux A."/>
            <person name="Denny R."/>
            <person name="Deshpande S."/>
            <person name="Dai X."/>
            <person name="Doyle J.J."/>
            <person name="Dudez A.M."/>
            <person name="Farmer A.D."/>
            <person name="Fouteau S."/>
            <person name="Franken C."/>
            <person name="Gibelin C."/>
            <person name="Gish J."/>
            <person name="Goldstein S."/>
            <person name="Gonzalez A.J."/>
            <person name="Green P.J."/>
            <person name="Hallab A."/>
            <person name="Hartog M."/>
            <person name="Hua A."/>
            <person name="Humphray S.J."/>
            <person name="Jeong D.H."/>
            <person name="Jing Y."/>
            <person name="Jocker A."/>
            <person name="Kenton S.M."/>
            <person name="Kim D.J."/>
            <person name="Klee K."/>
            <person name="Lai H."/>
            <person name="Lang C."/>
            <person name="Lin S."/>
            <person name="Macmil S.L."/>
            <person name="Magdelenat G."/>
            <person name="Matthews L."/>
            <person name="McCorrison J."/>
            <person name="Monaghan E.L."/>
            <person name="Mun J.H."/>
            <person name="Najar F.Z."/>
            <person name="Nicholson C."/>
            <person name="Noirot C."/>
            <person name="O'Bleness M."/>
            <person name="Paule C.R."/>
            <person name="Poulain J."/>
            <person name="Prion F."/>
            <person name="Qin B."/>
            <person name="Qu C."/>
            <person name="Retzel E.F."/>
            <person name="Riddle C."/>
            <person name="Sallet E."/>
            <person name="Samain S."/>
            <person name="Samson N."/>
            <person name="Sanders I."/>
            <person name="Saurat O."/>
            <person name="Scarpelli C."/>
            <person name="Schiex T."/>
            <person name="Segurens B."/>
            <person name="Severin A.J."/>
            <person name="Sherrier D.J."/>
            <person name="Shi R."/>
            <person name="Sims S."/>
            <person name="Singer S.R."/>
            <person name="Sinharoy S."/>
            <person name="Sterck L."/>
            <person name="Viollet A."/>
            <person name="Wang B.B."/>
            <person name="Wang K."/>
            <person name="Wang M."/>
            <person name="Wang X."/>
            <person name="Warfsmann J."/>
            <person name="Weissenbach J."/>
            <person name="White D.D."/>
            <person name="White J.D."/>
            <person name="Wiley G.B."/>
            <person name="Wincker P."/>
            <person name="Xing Y."/>
            <person name="Yang L."/>
            <person name="Yao Z."/>
            <person name="Ying F."/>
            <person name="Zhai J."/>
            <person name="Zhou L."/>
            <person name="Zuber A."/>
            <person name="Denarie J."/>
            <person name="Dixon R.A."/>
            <person name="May G.D."/>
            <person name="Schwartz D.C."/>
            <person name="Rogers J."/>
            <person name="Quetier F."/>
            <person name="Town C.D."/>
            <person name="Roe B.A."/>
        </authorList>
    </citation>
    <scope>NUCLEOTIDE SEQUENCE [LARGE SCALE GENOMIC DNA]</scope>
    <source>
        <strain evidence="1">A17</strain>
        <strain evidence="2 3">cv. Jemalong A17</strain>
    </source>
</reference>
<protein>
    <submittedName>
        <fullName evidence="1">Mitosis protein DIM1</fullName>
    </submittedName>
</protein>
<dbReference type="InterPro" id="IPR004123">
    <property type="entry name" value="Dim1"/>
</dbReference>
<dbReference type="GO" id="GO:0005682">
    <property type="term" value="C:U5 snRNP"/>
    <property type="evidence" value="ECO:0000318"/>
    <property type="project" value="GO_Central"/>
</dbReference>
<dbReference type="GO" id="GO:0046540">
    <property type="term" value="C:U4/U6 x U5 tri-snRNP complex"/>
    <property type="evidence" value="ECO:0000318"/>
    <property type="project" value="GO_Central"/>
</dbReference>
<organism evidence="1 3">
    <name type="scientific">Medicago truncatula</name>
    <name type="common">Barrel medic</name>
    <name type="synonym">Medicago tribuloides</name>
    <dbReference type="NCBI Taxonomy" id="3880"/>
    <lineage>
        <taxon>Eukaryota</taxon>
        <taxon>Viridiplantae</taxon>
        <taxon>Streptophyta</taxon>
        <taxon>Embryophyta</taxon>
        <taxon>Tracheophyta</taxon>
        <taxon>Spermatophyta</taxon>
        <taxon>Magnoliopsida</taxon>
        <taxon>eudicotyledons</taxon>
        <taxon>Gunneridae</taxon>
        <taxon>Pentapetalae</taxon>
        <taxon>rosids</taxon>
        <taxon>fabids</taxon>
        <taxon>Fabales</taxon>
        <taxon>Fabaceae</taxon>
        <taxon>Papilionoideae</taxon>
        <taxon>50 kb inversion clade</taxon>
        <taxon>NPAAA clade</taxon>
        <taxon>Hologalegina</taxon>
        <taxon>IRL clade</taxon>
        <taxon>Trifolieae</taxon>
        <taxon>Medicago</taxon>
    </lineage>
</organism>
<evidence type="ECO:0000313" key="2">
    <source>
        <dbReference type="EnsemblPlants" id="KEH41718"/>
    </source>
</evidence>
<dbReference type="EMBL" id="CM001217">
    <property type="protein sequence ID" value="KEH41718.1"/>
    <property type="molecule type" value="Genomic_DNA"/>
</dbReference>
<dbReference type="HOGENOM" id="CLU_1257732_0_0_1"/>
<dbReference type="GO" id="GO:0005681">
    <property type="term" value="C:spliceosomal complex"/>
    <property type="evidence" value="ECO:0000318"/>
    <property type="project" value="GO_Central"/>
</dbReference>
<dbReference type="STRING" id="3880.A0A072VJU3"/>
<dbReference type="PANTHER" id="PTHR12052">
    <property type="entry name" value="THIOREDOXIN-LIKE PROTEN 4A, 4B"/>
    <property type="match status" value="1"/>
</dbReference>
<dbReference type="PANTHER" id="PTHR12052:SF13">
    <property type="entry name" value="THIOREDOXIN-LIKE PROTEIN YLS8"/>
    <property type="match status" value="1"/>
</dbReference>